<organism evidence="2">
    <name type="scientific">Gaeumannomyces tritici (strain R3-111a-1)</name>
    <name type="common">Wheat and barley take-all root rot fungus</name>
    <name type="synonym">Gaeumannomyces graminis var. tritici</name>
    <dbReference type="NCBI Taxonomy" id="644352"/>
    <lineage>
        <taxon>Eukaryota</taxon>
        <taxon>Fungi</taxon>
        <taxon>Dikarya</taxon>
        <taxon>Ascomycota</taxon>
        <taxon>Pezizomycotina</taxon>
        <taxon>Sordariomycetes</taxon>
        <taxon>Sordariomycetidae</taxon>
        <taxon>Magnaporthales</taxon>
        <taxon>Magnaporthaceae</taxon>
        <taxon>Gaeumannomyces</taxon>
    </lineage>
</organism>
<evidence type="ECO:0000313" key="2">
    <source>
        <dbReference type="EMBL" id="EJT73624.1"/>
    </source>
</evidence>
<sequence length="480" mass="50918">MAYIHSRITITCALLALSATVTARRIDESGFAPEDIIVRDVCVIGGGASGSHAAVRVQDSGKSVVVIETKDRLGGHVDTYNDPRTGAPVDFGVLAYLDLPGVKDFFARFKIPTIPITGSPFQNKYVDFKTGKTVDGYPAFSQDDVRAALTTFAMTTLKYNDLFFPGYFGLVELQKKGGAVPEDLTMPFGQFVAKYKIEAAVPTIWTFASGLGDVLAAPTVFVLQNINAVHLGQIQSGGMFRTANNSALYDAVARQLGPGSVMYGSRVAAADRRADGVTLLVKGSCGKNKLVKAKRLLVTIPPTKDNMHQFDADAAENEIFAKWTATDIQVGLLTGSNMPDGISINNADPSNATLHLPKGTYVDPIASTGIPGIFRTMVVGPAGTGVQAAKDLVRSAVRGFGAAGTFSNVGRIDFPAWSDHGVSQLRVSGADIAAGFYTKLYALQGQKSTWFTGAAWGADYTSILWVFTEKGVLPGLLAGL</sequence>
<reference evidence="2" key="2">
    <citation type="submission" date="2010-07" db="EMBL/GenBank/DDBJ databases">
        <authorList>
            <consortium name="The Broad Institute Genome Sequencing Platform"/>
            <consortium name="Broad Institute Genome Sequencing Center for Infectious Disease"/>
            <person name="Ma L.-J."/>
            <person name="Dead R."/>
            <person name="Young S."/>
            <person name="Zeng Q."/>
            <person name="Koehrsen M."/>
            <person name="Alvarado L."/>
            <person name="Berlin A."/>
            <person name="Chapman S.B."/>
            <person name="Chen Z."/>
            <person name="Freedman E."/>
            <person name="Gellesch M."/>
            <person name="Goldberg J."/>
            <person name="Griggs A."/>
            <person name="Gujja S."/>
            <person name="Heilman E.R."/>
            <person name="Heiman D."/>
            <person name="Hepburn T."/>
            <person name="Howarth C."/>
            <person name="Jen D."/>
            <person name="Larson L."/>
            <person name="Mehta T."/>
            <person name="Neiman D."/>
            <person name="Pearson M."/>
            <person name="Roberts A."/>
            <person name="Saif S."/>
            <person name="Shea T."/>
            <person name="Shenoy N."/>
            <person name="Sisk P."/>
            <person name="Stolte C."/>
            <person name="Sykes S."/>
            <person name="Walk T."/>
            <person name="White J."/>
            <person name="Yandava C."/>
            <person name="Haas B."/>
            <person name="Nusbaum C."/>
            <person name="Birren B."/>
        </authorList>
    </citation>
    <scope>NUCLEOTIDE SEQUENCE</scope>
    <source>
        <strain evidence="2">R3-111a-1</strain>
    </source>
</reference>
<dbReference type="HOGENOM" id="CLU_028280_0_0_1"/>
<dbReference type="eggNOG" id="ENOG502R1TU">
    <property type="taxonomic scope" value="Eukaryota"/>
</dbReference>
<feature type="signal peptide" evidence="1">
    <location>
        <begin position="1"/>
        <end position="23"/>
    </location>
</feature>
<dbReference type="Gene3D" id="1.10.405.20">
    <property type="match status" value="1"/>
</dbReference>
<dbReference type="Pfam" id="PF13450">
    <property type="entry name" value="NAD_binding_8"/>
    <property type="match status" value="1"/>
</dbReference>
<dbReference type="Gene3D" id="3.30.70.1990">
    <property type="match status" value="1"/>
</dbReference>
<evidence type="ECO:0000313" key="4">
    <source>
        <dbReference type="Proteomes" id="UP000006039"/>
    </source>
</evidence>
<evidence type="ECO:0000313" key="3">
    <source>
        <dbReference type="EnsemblFungi" id="EJT73624"/>
    </source>
</evidence>
<keyword evidence="4" id="KW-1185">Reference proteome</keyword>
<protein>
    <recommendedName>
        <fullName evidence="5">Amine oxidase domain-containing protein</fullName>
    </recommendedName>
</protein>
<name>J3P1T2_GAET3</name>
<dbReference type="AlphaFoldDB" id="J3P1T2"/>
<dbReference type="VEuPathDB" id="FungiDB:GGTG_07480"/>
<dbReference type="SUPFAM" id="SSF51905">
    <property type="entry name" value="FAD/NAD(P)-binding domain"/>
    <property type="match status" value="1"/>
</dbReference>
<dbReference type="EnsemblFungi" id="EJT73624">
    <property type="protein sequence ID" value="EJT73624"/>
    <property type="gene ID" value="GGTG_07480"/>
</dbReference>
<dbReference type="Proteomes" id="UP000006039">
    <property type="component" value="Unassembled WGS sequence"/>
</dbReference>
<reference evidence="4" key="1">
    <citation type="submission" date="2010-07" db="EMBL/GenBank/DDBJ databases">
        <title>The genome sequence of Gaeumannomyces graminis var. tritici strain R3-111a-1.</title>
        <authorList>
            <consortium name="The Broad Institute Genome Sequencing Platform"/>
            <person name="Ma L.-J."/>
            <person name="Dead R."/>
            <person name="Young S."/>
            <person name="Zeng Q."/>
            <person name="Koehrsen M."/>
            <person name="Alvarado L."/>
            <person name="Berlin A."/>
            <person name="Chapman S.B."/>
            <person name="Chen Z."/>
            <person name="Freedman E."/>
            <person name="Gellesch M."/>
            <person name="Goldberg J."/>
            <person name="Griggs A."/>
            <person name="Gujja S."/>
            <person name="Heilman E.R."/>
            <person name="Heiman D."/>
            <person name="Hepburn T."/>
            <person name="Howarth C."/>
            <person name="Jen D."/>
            <person name="Larson L."/>
            <person name="Mehta T."/>
            <person name="Neiman D."/>
            <person name="Pearson M."/>
            <person name="Roberts A."/>
            <person name="Saif S."/>
            <person name="Shea T."/>
            <person name="Shenoy N."/>
            <person name="Sisk P."/>
            <person name="Stolte C."/>
            <person name="Sykes S."/>
            <person name="Walk T."/>
            <person name="White J."/>
            <person name="Yandava C."/>
            <person name="Haas B."/>
            <person name="Nusbaum C."/>
            <person name="Birren B."/>
        </authorList>
    </citation>
    <scope>NUCLEOTIDE SEQUENCE [LARGE SCALE GENOMIC DNA]</scope>
    <source>
        <strain evidence="4">R3-111a-1</strain>
    </source>
</reference>
<evidence type="ECO:0008006" key="5">
    <source>
        <dbReference type="Google" id="ProtNLM"/>
    </source>
</evidence>
<dbReference type="Gene3D" id="3.50.50.60">
    <property type="entry name" value="FAD/NAD(P)-binding domain"/>
    <property type="match status" value="1"/>
</dbReference>
<feature type="chain" id="PRO_5015094777" description="Amine oxidase domain-containing protein" evidence="1">
    <location>
        <begin position="24"/>
        <end position="480"/>
    </location>
</feature>
<evidence type="ECO:0000256" key="1">
    <source>
        <dbReference type="SAM" id="SignalP"/>
    </source>
</evidence>
<reference evidence="2" key="3">
    <citation type="submission" date="2010-09" db="EMBL/GenBank/DDBJ databases">
        <title>Annotation of Gaeumannomyces graminis var. tritici R3-111a-1.</title>
        <authorList>
            <consortium name="The Broad Institute Genome Sequencing Platform"/>
            <person name="Ma L.-J."/>
            <person name="Dead R."/>
            <person name="Young S.K."/>
            <person name="Zeng Q."/>
            <person name="Gargeya S."/>
            <person name="Fitzgerald M."/>
            <person name="Haas B."/>
            <person name="Abouelleil A."/>
            <person name="Alvarado L."/>
            <person name="Arachchi H.M."/>
            <person name="Berlin A."/>
            <person name="Brown A."/>
            <person name="Chapman S.B."/>
            <person name="Chen Z."/>
            <person name="Dunbar C."/>
            <person name="Freedman E."/>
            <person name="Gearin G."/>
            <person name="Gellesch M."/>
            <person name="Goldberg J."/>
            <person name="Griggs A."/>
            <person name="Gujja S."/>
            <person name="Heiman D."/>
            <person name="Howarth C."/>
            <person name="Larson L."/>
            <person name="Lui A."/>
            <person name="MacDonald P.J.P."/>
            <person name="Mehta T."/>
            <person name="Montmayeur A."/>
            <person name="Murphy C."/>
            <person name="Neiman D."/>
            <person name="Pearson M."/>
            <person name="Priest M."/>
            <person name="Roberts A."/>
            <person name="Saif S."/>
            <person name="Shea T."/>
            <person name="Shenoy N."/>
            <person name="Sisk P."/>
            <person name="Stolte C."/>
            <person name="Sykes S."/>
            <person name="Yandava C."/>
            <person name="Wortman J."/>
            <person name="Nusbaum C."/>
            <person name="Birren B."/>
        </authorList>
    </citation>
    <scope>NUCLEOTIDE SEQUENCE</scope>
    <source>
        <strain evidence="2">R3-111a-1</strain>
    </source>
</reference>
<keyword evidence="1" id="KW-0732">Signal</keyword>
<proteinExistence type="predicted"/>
<accession>J3P1T2</accession>
<reference evidence="3" key="4">
    <citation type="journal article" date="2015" name="G3 (Bethesda)">
        <title>Genome sequences of three phytopathogenic species of the Magnaporthaceae family of fungi.</title>
        <authorList>
            <person name="Okagaki L.H."/>
            <person name="Nunes C.C."/>
            <person name="Sailsbery J."/>
            <person name="Clay B."/>
            <person name="Brown D."/>
            <person name="John T."/>
            <person name="Oh Y."/>
            <person name="Young N."/>
            <person name="Fitzgerald M."/>
            <person name="Haas B.J."/>
            <person name="Zeng Q."/>
            <person name="Young S."/>
            <person name="Adiconis X."/>
            <person name="Fan L."/>
            <person name="Levin J.Z."/>
            <person name="Mitchell T.K."/>
            <person name="Okubara P.A."/>
            <person name="Farman M.L."/>
            <person name="Kohn L.M."/>
            <person name="Birren B."/>
            <person name="Ma L.-J."/>
            <person name="Dean R.A."/>
        </authorList>
    </citation>
    <scope>NUCLEOTIDE SEQUENCE</scope>
    <source>
        <strain evidence="3">R3-111a-1</strain>
    </source>
</reference>
<gene>
    <name evidence="3" type="primary">20347938</name>
    <name evidence="2" type="ORF">GGTG_07480</name>
</gene>
<dbReference type="OrthoDB" id="68575at2759"/>
<dbReference type="GeneID" id="20347938"/>
<reference evidence="3" key="5">
    <citation type="submission" date="2018-04" db="UniProtKB">
        <authorList>
            <consortium name="EnsemblFungi"/>
        </authorList>
    </citation>
    <scope>IDENTIFICATION</scope>
    <source>
        <strain evidence="3">R3-111a-1</strain>
    </source>
</reference>
<dbReference type="RefSeq" id="XP_009223568.1">
    <property type="nucleotide sequence ID" value="XM_009225304.1"/>
</dbReference>
<dbReference type="EMBL" id="GL385398">
    <property type="protein sequence ID" value="EJT73624.1"/>
    <property type="molecule type" value="Genomic_DNA"/>
</dbReference>
<dbReference type="STRING" id="644352.J3P1T2"/>
<dbReference type="InterPro" id="IPR036188">
    <property type="entry name" value="FAD/NAD-bd_sf"/>
</dbReference>